<evidence type="ECO:0000313" key="15">
    <source>
        <dbReference type="Proteomes" id="UP000553632"/>
    </source>
</evidence>
<dbReference type="Gene3D" id="2.60.120.10">
    <property type="entry name" value="Jelly Rolls"/>
    <property type="match status" value="1"/>
</dbReference>
<name>A0A7J6UG99_PEROL</name>
<evidence type="ECO:0000256" key="4">
    <source>
        <dbReference type="ARBA" id="ARBA00022692"/>
    </source>
</evidence>
<dbReference type="OMA" id="RILWIFK"/>
<dbReference type="InterPro" id="IPR014710">
    <property type="entry name" value="RmlC-like_jellyroll"/>
</dbReference>
<dbReference type="Pfam" id="PF00520">
    <property type="entry name" value="Ion_trans"/>
    <property type="match status" value="1"/>
</dbReference>
<evidence type="ECO:0000256" key="6">
    <source>
        <dbReference type="ARBA" id="ARBA00022882"/>
    </source>
</evidence>
<dbReference type="EMBL" id="JABANO010003844">
    <property type="protein sequence ID" value="KAF4756187.1"/>
    <property type="molecule type" value="Genomic_DNA"/>
</dbReference>
<feature type="transmembrane region" description="Helical" evidence="12">
    <location>
        <begin position="398"/>
        <end position="417"/>
    </location>
</feature>
<evidence type="ECO:0000256" key="8">
    <source>
        <dbReference type="ARBA" id="ARBA00022989"/>
    </source>
</evidence>
<dbReference type="GO" id="GO:0042391">
    <property type="term" value="P:regulation of membrane potential"/>
    <property type="evidence" value="ECO:0007669"/>
    <property type="project" value="TreeGrafter"/>
</dbReference>
<comment type="subcellular location">
    <subcellularLocation>
        <location evidence="1">Membrane</location>
        <topology evidence="1">Multi-pass membrane protein</topology>
    </subcellularLocation>
</comment>
<dbReference type="InterPro" id="IPR005821">
    <property type="entry name" value="Ion_trans_dom"/>
</dbReference>
<evidence type="ECO:0000256" key="9">
    <source>
        <dbReference type="ARBA" id="ARBA00023065"/>
    </source>
</evidence>
<dbReference type="PANTHER" id="PTHR10217:SF435">
    <property type="entry name" value="POTASSIUM VOLTAGE-GATED CHANNEL PROTEIN EAG"/>
    <property type="match status" value="1"/>
</dbReference>
<sequence>MASANSSALRRSLTDSSEDCLALEKIAESIDAVKAHLDDIRSEFRSLQGRRPLNTEAVTTVPAVSVDPPRRLALVTTAKTRCTLPENIASHNDETVLVDDSTATNVGLRRKTHLKGTVVIVTSVFTIGCCFCRRRVRRPSLATPEMTWATSMRSAMTRNDMRSDSSIGTLTGGRSVEVPLPVILPDSIFRTVWDLFGFLLIVSDAISIPYRVSFNAKPEGIYLLSENIITIFWLFDVLLNFFTGYYRGSELVTDPGMIWKHYIRGWLLFDLIASFPFTWLAPESSGAYDSGRWFRLLRFTRFLRLFRLLRLAKLIHILGRIEEFLEVFPIAHFAASISKMILWIVLLSHVSACVWFSVGLRSLSCDKPSENLLQCDWEESWMVALDRSELENSDSFKLLLYLNALYFTLSTMTTVGYGDIHPVSSGEKAFTAFFLLVSIVAFSGMVGAVTEVVHQFFGRNVQHKSAMLNLGRYMKWRRLPYHLQRRLRRYMQYQWEHGGLDLGFKESEIMRDLSPALRISVLARVYGPPLKEARHFKWLVRHQLAFERLLAKVKFATQAPGDVLFLDSELDDCLYFLQVGQLGLFYSVESGEGYPECVIVKAPAHVGQTALRLLATNKPSERENILRPCSALCSTHCELLTISIDDLKTLLDSMPKLWQEFAEWYSSEQSKLRFYEEKTQREDPE</sequence>
<dbReference type="PANTHER" id="PTHR10217">
    <property type="entry name" value="VOLTAGE AND LIGAND GATED POTASSIUM CHANNEL"/>
    <property type="match status" value="1"/>
</dbReference>
<feature type="transmembrane region" description="Helical" evidence="12">
    <location>
        <begin position="429"/>
        <end position="449"/>
    </location>
</feature>
<feature type="transmembrane region" description="Helical" evidence="12">
    <location>
        <begin position="262"/>
        <end position="281"/>
    </location>
</feature>
<evidence type="ECO:0000256" key="10">
    <source>
        <dbReference type="ARBA" id="ARBA00023136"/>
    </source>
</evidence>
<keyword evidence="3" id="KW-0633">Potassium transport</keyword>
<dbReference type="Gene3D" id="1.10.287.70">
    <property type="match status" value="1"/>
</dbReference>
<evidence type="ECO:0000256" key="2">
    <source>
        <dbReference type="ARBA" id="ARBA00022448"/>
    </source>
</evidence>
<feature type="transmembrane region" description="Helical" evidence="12">
    <location>
        <begin position="341"/>
        <end position="360"/>
    </location>
</feature>
<keyword evidence="4 12" id="KW-0812">Transmembrane</keyword>
<keyword evidence="6" id="KW-0851">Voltage-gated channel</keyword>
<evidence type="ECO:0000313" key="14">
    <source>
        <dbReference type="EMBL" id="KAF4756187.1"/>
    </source>
</evidence>
<dbReference type="InterPro" id="IPR050818">
    <property type="entry name" value="KCNH_animal-type"/>
</dbReference>
<feature type="domain" description="Ion transport" evidence="13">
    <location>
        <begin position="191"/>
        <end position="452"/>
    </location>
</feature>
<dbReference type="InterPro" id="IPR000595">
    <property type="entry name" value="cNMP-bd_dom"/>
</dbReference>
<proteinExistence type="predicted"/>
<protein>
    <submittedName>
        <fullName evidence="14">Potassium voltage-gated channel sub H member 4</fullName>
    </submittedName>
</protein>
<keyword evidence="8 12" id="KW-1133">Transmembrane helix</keyword>
<evidence type="ECO:0000256" key="5">
    <source>
        <dbReference type="ARBA" id="ARBA00022826"/>
    </source>
</evidence>
<evidence type="ECO:0000256" key="1">
    <source>
        <dbReference type="ARBA" id="ARBA00004141"/>
    </source>
</evidence>
<comment type="caution">
    <text evidence="14">The sequence shown here is derived from an EMBL/GenBank/DDBJ whole genome shotgun (WGS) entry which is preliminary data.</text>
</comment>
<accession>A0A7J6UG99</accession>
<dbReference type="SUPFAM" id="SSF81324">
    <property type="entry name" value="Voltage-gated potassium channels"/>
    <property type="match status" value="1"/>
</dbReference>
<keyword evidence="9" id="KW-0406">Ion transport</keyword>
<keyword evidence="2" id="KW-0813">Transport</keyword>
<dbReference type="SUPFAM" id="SSF51206">
    <property type="entry name" value="cAMP-binding domain-like"/>
    <property type="match status" value="1"/>
</dbReference>
<reference evidence="14 15" key="1">
    <citation type="submission" date="2020-04" db="EMBL/GenBank/DDBJ databases">
        <title>Perkinsus olseni comparative genomics.</title>
        <authorList>
            <person name="Bogema D.R."/>
        </authorList>
    </citation>
    <scope>NUCLEOTIDE SEQUENCE [LARGE SCALE GENOMIC DNA]</scope>
    <source>
        <strain evidence="14 15">ATCC PRA-207</strain>
    </source>
</reference>
<keyword evidence="5" id="KW-0631">Potassium channel</keyword>
<dbReference type="AlphaFoldDB" id="A0A7J6UG99"/>
<keyword evidence="15" id="KW-1185">Reference proteome</keyword>
<dbReference type="Gene3D" id="1.10.287.630">
    <property type="entry name" value="Helix hairpin bin"/>
    <property type="match status" value="1"/>
</dbReference>
<evidence type="ECO:0000256" key="3">
    <source>
        <dbReference type="ARBA" id="ARBA00022538"/>
    </source>
</evidence>
<dbReference type="GO" id="GO:0005249">
    <property type="term" value="F:voltage-gated potassium channel activity"/>
    <property type="evidence" value="ECO:0007669"/>
    <property type="project" value="InterPro"/>
</dbReference>
<evidence type="ECO:0000259" key="13">
    <source>
        <dbReference type="Pfam" id="PF00520"/>
    </source>
</evidence>
<evidence type="ECO:0000256" key="7">
    <source>
        <dbReference type="ARBA" id="ARBA00022958"/>
    </source>
</evidence>
<evidence type="ECO:0000256" key="12">
    <source>
        <dbReference type="SAM" id="Phobius"/>
    </source>
</evidence>
<dbReference type="InterPro" id="IPR003938">
    <property type="entry name" value="K_chnl_volt-dep_EAG/ELK/ERG"/>
</dbReference>
<dbReference type="PRINTS" id="PR01463">
    <property type="entry name" value="EAGCHANLFMLY"/>
</dbReference>
<keyword evidence="7" id="KW-0630">Potassium</keyword>
<feature type="transmembrane region" description="Helical" evidence="12">
    <location>
        <begin position="220"/>
        <end position="242"/>
    </location>
</feature>
<dbReference type="InterPro" id="IPR018490">
    <property type="entry name" value="cNMP-bd_dom_sf"/>
</dbReference>
<dbReference type="CDD" id="cd00038">
    <property type="entry name" value="CAP_ED"/>
    <property type="match status" value="1"/>
</dbReference>
<keyword evidence="10 12" id="KW-0472">Membrane</keyword>
<dbReference type="Proteomes" id="UP000553632">
    <property type="component" value="Unassembled WGS sequence"/>
</dbReference>
<evidence type="ECO:0000256" key="11">
    <source>
        <dbReference type="ARBA" id="ARBA00023303"/>
    </source>
</evidence>
<gene>
    <name evidence="14" type="primary">KCNH4_1</name>
    <name evidence="14" type="ORF">FOZ63_019223</name>
</gene>
<organism evidence="14 15">
    <name type="scientific">Perkinsus olseni</name>
    <name type="common">Perkinsus atlanticus</name>
    <dbReference type="NCBI Taxonomy" id="32597"/>
    <lineage>
        <taxon>Eukaryota</taxon>
        <taxon>Sar</taxon>
        <taxon>Alveolata</taxon>
        <taxon>Perkinsozoa</taxon>
        <taxon>Perkinsea</taxon>
        <taxon>Perkinsida</taxon>
        <taxon>Perkinsidae</taxon>
        <taxon>Perkinsus</taxon>
    </lineage>
</organism>
<keyword evidence="11" id="KW-0407">Ion channel</keyword>
<dbReference type="GO" id="GO:0034702">
    <property type="term" value="C:monoatomic ion channel complex"/>
    <property type="evidence" value="ECO:0007669"/>
    <property type="project" value="UniProtKB-KW"/>
</dbReference>
<dbReference type="GO" id="GO:0005886">
    <property type="term" value="C:plasma membrane"/>
    <property type="evidence" value="ECO:0007669"/>
    <property type="project" value="TreeGrafter"/>
</dbReference>